<comment type="caution">
    <text evidence="1">The sequence shown here is derived from an EMBL/GenBank/DDBJ whole genome shotgun (WGS) entry which is preliminary data.</text>
</comment>
<name>A0A7V5PP20_CALAY</name>
<dbReference type="Proteomes" id="UP000886124">
    <property type="component" value="Unassembled WGS sequence"/>
</dbReference>
<proteinExistence type="predicted"/>
<sequence length="330" mass="38055">MKNQVVTNHINVQTNVIPPELTPEVIEETARGIALFYKNKKYTCQTFFTQPILGEINIVEGLEKNADVYFRSIEWIGPNLLHVRVRGEEKDVRAMCKDKNFYNILRGISKTLNHEVRSRRYLETTTKLMGWNCIVSLDQERFNLLNHVLLEDKEMRIDNIIILGDRLIGLTEDQRVVQGQLTPDILMRDDLRLKVTLLDNVNKLGKVVLLGKVPNSENTFLVTIGNTIYQFDIWGDMVHLNTLDEDVKQINSVSFNHTRSIMATTNGLYEMDIQELPNMVRATGLPRQIVNPNLKQNFQLALYVDDPYLIGMNPPMGIFAKTEKDEVMFF</sequence>
<accession>A0A7V5PP20</accession>
<dbReference type="AlphaFoldDB" id="A0A7V5PP20"/>
<dbReference type="EMBL" id="DROD01000234">
    <property type="protein sequence ID" value="HHJ52225.1"/>
    <property type="molecule type" value="Genomic_DNA"/>
</dbReference>
<protein>
    <submittedName>
        <fullName evidence="1">Uncharacterized protein</fullName>
    </submittedName>
</protein>
<organism evidence="1">
    <name type="scientific">Caldithrix abyssi</name>
    <dbReference type="NCBI Taxonomy" id="187145"/>
    <lineage>
        <taxon>Bacteria</taxon>
        <taxon>Pseudomonadati</taxon>
        <taxon>Calditrichota</taxon>
        <taxon>Calditrichia</taxon>
        <taxon>Calditrichales</taxon>
        <taxon>Calditrichaceae</taxon>
        <taxon>Caldithrix</taxon>
    </lineage>
</organism>
<gene>
    <name evidence="1" type="ORF">ENJ89_03435</name>
</gene>
<reference evidence="1" key="1">
    <citation type="journal article" date="2020" name="mSystems">
        <title>Genome- and Community-Level Interaction Insights into Carbon Utilization and Element Cycling Functions of Hydrothermarchaeota in Hydrothermal Sediment.</title>
        <authorList>
            <person name="Zhou Z."/>
            <person name="Liu Y."/>
            <person name="Xu W."/>
            <person name="Pan J."/>
            <person name="Luo Z.H."/>
            <person name="Li M."/>
        </authorList>
    </citation>
    <scope>NUCLEOTIDE SEQUENCE [LARGE SCALE GENOMIC DNA]</scope>
    <source>
        <strain evidence="1">HyVt-527</strain>
    </source>
</reference>
<evidence type="ECO:0000313" key="1">
    <source>
        <dbReference type="EMBL" id="HHJ52225.1"/>
    </source>
</evidence>